<evidence type="ECO:0000259" key="1">
    <source>
        <dbReference type="PROSITE" id="PS51658"/>
    </source>
</evidence>
<organism evidence="2 3">
    <name type="scientific">Microbacterium immunditiarum</name>
    <dbReference type="NCBI Taxonomy" id="337480"/>
    <lineage>
        <taxon>Bacteria</taxon>
        <taxon>Bacillati</taxon>
        <taxon>Actinomycetota</taxon>
        <taxon>Actinomycetes</taxon>
        <taxon>Micrococcales</taxon>
        <taxon>Microbacteriaceae</taxon>
        <taxon>Microbacterium</taxon>
    </lineage>
</organism>
<keyword evidence="3" id="KW-1185">Reference proteome</keyword>
<evidence type="ECO:0000313" key="2">
    <source>
        <dbReference type="EMBL" id="NYE19384.1"/>
    </source>
</evidence>
<accession>A0A7Y9GMS9</accession>
<dbReference type="SUPFAM" id="SSF103256">
    <property type="entry name" value="Hypothetical protein TM0160"/>
    <property type="match status" value="1"/>
</dbReference>
<reference evidence="2 3" key="1">
    <citation type="submission" date="2020-07" db="EMBL/GenBank/DDBJ databases">
        <title>Sequencing the genomes of 1000 actinobacteria strains.</title>
        <authorList>
            <person name="Klenk H.-P."/>
        </authorList>
    </citation>
    <scope>NUCLEOTIDE SEQUENCE [LARGE SCALE GENOMIC DNA]</scope>
    <source>
        <strain evidence="2 3">DSM 24662</strain>
    </source>
</reference>
<name>A0A7Y9GMS9_9MICO</name>
<sequence>MVQVRVAGVALDAARQHVILLKPIDDLPGAGQILPIWIGQQEATSILIAVEGAPVPRPLAHDLMRAMLDTLDAKVTRVEVSRIDDGTFYADITLQSPAGERVVDARPSDAIALASRVGAPIWVADDVIEEAGVDDFMPEEDASDRLDEFKKFLDDVEPEDFAE</sequence>
<dbReference type="Pfam" id="PF02577">
    <property type="entry name" value="BFN_dom"/>
    <property type="match status" value="1"/>
</dbReference>
<dbReference type="GO" id="GO:0004518">
    <property type="term" value="F:nuclease activity"/>
    <property type="evidence" value="ECO:0007669"/>
    <property type="project" value="InterPro"/>
</dbReference>
<dbReference type="InterPro" id="IPR036104">
    <property type="entry name" value="BFN_sf"/>
</dbReference>
<proteinExistence type="predicted"/>
<feature type="domain" description="BFN" evidence="1">
    <location>
        <begin position="1"/>
        <end position="135"/>
    </location>
</feature>
<dbReference type="Proteomes" id="UP000576969">
    <property type="component" value="Unassembled WGS sequence"/>
</dbReference>
<dbReference type="EMBL" id="JACCBV010000001">
    <property type="protein sequence ID" value="NYE19384.1"/>
    <property type="molecule type" value="Genomic_DNA"/>
</dbReference>
<evidence type="ECO:0000313" key="3">
    <source>
        <dbReference type="Proteomes" id="UP000576969"/>
    </source>
</evidence>
<dbReference type="Gene3D" id="3.10.690.10">
    <property type="entry name" value="Bifunctional nuclease domain"/>
    <property type="match status" value="1"/>
</dbReference>
<protein>
    <recommendedName>
        <fullName evidence="1">BFN domain-containing protein</fullName>
    </recommendedName>
</protein>
<dbReference type="PROSITE" id="PS51658">
    <property type="entry name" value="BFN"/>
    <property type="match status" value="1"/>
</dbReference>
<dbReference type="PANTHER" id="PTHR15160">
    <property type="entry name" value="VON HIPPEL-LINDAU PROTEIN"/>
    <property type="match status" value="1"/>
</dbReference>
<gene>
    <name evidence="2" type="ORF">BJ991_001412</name>
</gene>
<dbReference type="PANTHER" id="PTHR15160:SF1">
    <property type="entry name" value="VON HIPPEL-LINDAU DISEASE TUMOR SUPPRESSOR"/>
    <property type="match status" value="1"/>
</dbReference>
<dbReference type="RefSeq" id="WP_179488689.1">
    <property type="nucleotide sequence ID" value="NZ_JACCBV010000001.1"/>
</dbReference>
<dbReference type="InterPro" id="IPR003729">
    <property type="entry name" value="Bi_nuclease_dom"/>
</dbReference>
<dbReference type="AlphaFoldDB" id="A0A7Y9GMS9"/>
<comment type="caution">
    <text evidence="2">The sequence shown here is derived from an EMBL/GenBank/DDBJ whole genome shotgun (WGS) entry which is preliminary data.</text>
</comment>